<evidence type="ECO:0000313" key="2">
    <source>
        <dbReference type="EMBL" id="TSJ43677.1"/>
    </source>
</evidence>
<proteinExistence type="predicted"/>
<dbReference type="RefSeq" id="WP_144247243.1">
    <property type="nucleotide sequence ID" value="NZ_VLPK01000001.1"/>
</dbReference>
<keyword evidence="3" id="KW-1185">Reference proteome</keyword>
<dbReference type="InterPro" id="IPR003779">
    <property type="entry name" value="CMD-like"/>
</dbReference>
<dbReference type="PANTHER" id="PTHR35446">
    <property type="entry name" value="SI:CH211-175M2.5"/>
    <property type="match status" value="1"/>
</dbReference>
<dbReference type="GO" id="GO:0051920">
    <property type="term" value="F:peroxiredoxin activity"/>
    <property type="evidence" value="ECO:0007669"/>
    <property type="project" value="InterPro"/>
</dbReference>
<dbReference type="Pfam" id="PF02627">
    <property type="entry name" value="CMD"/>
    <property type="match status" value="1"/>
</dbReference>
<dbReference type="EMBL" id="VLPK01000001">
    <property type="protein sequence ID" value="TSJ43677.1"/>
    <property type="molecule type" value="Genomic_DNA"/>
</dbReference>
<protein>
    <submittedName>
        <fullName evidence="2">Carboxymuconolactone decarboxylase family protein</fullName>
    </submittedName>
</protein>
<dbReference type="Proteomes" id="UP000318733">
    <property type="component" value="Unassembled WGS sequence"/>
</dbReference>
<accession>A0A556MUU0</accession>
<feature type="domain" description="Carboxymuconolactone decarboxylase-like" evidence="1">
    <location>
        <begin position="50"/>
        <end position="84"/>
    </location>
</feature>
<organism evidence="2 3">
    <name type="scientific">Mucilaginibacter corticis</name>
    <dbReference type="NCBI Taxonomy" id="2597670"/>
    <lineage>
        <taxon>Bacteria</taxon>
        <taxon>Pseudomonadati</taxon>
        <taxon>Bacteroidota</taxon>
        <taxon>Sphingobacteriia</taxon>
        <taxon>Sphingobacteriales</taxon>
        <taxon>Sphingobacteriaceae</taxon>
        <taxon>Mucilaginibacter</taxon>
    </lineage>
</organism>
<dbReference type="SUPFAM" id="SSF69118">
    <property type="entry name" value="AhpD-like"/>
    <property type="match status" value="1"/>
</dbReference>
<name>A0A556MUU0_9SPHI</name>
<comment type="caution">
    <text evidence="2">The sequence shown here is derived from an EMBL/GenBank/DDBJ whole genome shotgun (WGS) entry which is preliminary data.</text>
</comment>
<sequence>MQRLIALDPETTTGKSKELFNAIQSKLGMVPNMMRTMGNSQAVLNGYLSLNAALSESRLGAKLGELIALTVANANSCDYCNAAHSFIGEKLVHIDAEAINDARSGKSNNPKIQAALDFSRILIDKKGEVSQADIDAVKDAGYDDGAIAEIIAHVSLNIFTNYFNKAAKVLVDFPQVELVEAAVI</sequence>
<evidence type="ECO:0000259" key="1">
    <source>
        <dbReference type="Pfam" id="PF02627"/>
    </source>
</evidence>
<dbReference type="AlphaFoldDB" id="A0A556MUU0"/>
<dbReference type="OrthoDB" id="9808310at2"/>
<evidence type="ECO:0000313" key="3">
    <source>
        <dbReference type="Proteomes" id="UP000318733"/>
    </source>
</evidence>
<dbReference type="Gene3D" id="1.20.1290.10">
    <property type="entry name" value="AhpD-like"/>
    <property type="match status" value="1"/>
</dbReference>
<dbReference type="InterPro" id="IPR029032">
    <property type="entry name" value="AhpD-like"/>
</dbReference>
<dbReference type="PANTHER" id="PTHR35446:SF3">
    <property type="entry name" value="CMD DOMAIN-CONTAINING PROTEIN"/>
    <property type="match status" value="1"/>
</dbReference>
<reference evidence="2 3" key="1">
    <citation type="submission" date="2019-07" db="EMBL/GenBank/DDBJ databases">
        <authorList>
            <person name="Huq M.A."/>
        </authorList>
    </citation>
    <scope>NUCLEOTIDE SEQUENCE [LARGE SCALE GENOMIC DNA]</scope>
    <source>
        <strain evidence="2 3">MAH-19</strain>
    </source>
</reference>
<gene>
    <name evidence="2" type="ORF">FO440_05675</name>
</gene>